<feature type="compositionally biased region" description="Low complexity" evidence="1">
    <location>
        <begin position="67"/>
        <end position="80"/>
    </location>
</feature>
<evidence type="ECO:0000313" key="2">
    <source>
        <dbReference type="EMBL" id="KAG2496789.1"/>
    </source>
</evidence>
<keyword evidence="3" id="KW-1185">Reference proteome</keyword>
<proteinExistence type="predicted"/>
<feature type="region of interest" description="Disordered" evidence="1">
    <location>
        <begin position="1"/>
        <end position="35"/>
    </location>
</feature>
<dbReference type="AlphaFoldDB" id="A0A835YFS5"/>
<name>A0A835YFS5_9CHLO</name>
<organism evidence="2 3">
    <name type="scientific">Edaphochlamys debaryana</name>
    <dbReference type="NCBI Taxonomy" id="47281"/>
    <lineage>
        <taxon>Eukaryota</taxon>
        <taxon>Viridiplantae</taxon>
        <taxon>Chlorophyta</taxon>
        <taxon>core chlorophytes</taxon>
        <taxon>Chlorophyceae</taxon>
        <taxon>CS clade</taxon>
        <taxon>Chlamydomonadales</taxon>
        <taxon>Chlamydomonadales incertae sedis</taxon>
        <taxon>Edaphochlamys</taxon>
    </lineage>
</organism>
<dbReference type="Proteomes" id="UP000612055">
    <property type="component" value="Unassembled WGS sequence"/>
</dbReference>
<evidence type="ECO:0000313" key="3">
    <source>
        <dbReference type="Proteomes" id="UP000612055"/>
    </source>
</evidence>
<protein>
    <submittedName>
        <fullName evidence="2">Uncharacterized protein</fullName>
    </submittedName>
</protein>
<feature type="region of interest" description="Disordered" evidence="1">
    <location>
        <begin position="53"/>
        <end position="93"/>
    </location>
</feature>
<evidence type="ECO:0000256" key="1">
    <source>
        <dbReference type="SAM" id="MobiDB-lite"/>
    </source>
</evidence>
<sequence>MALCPRRCPLGPAEHARPTAAPVPHPQASSSASAATASALTAASLRALLRLSRRGASSRRNSEAGRSRGLPATAAAGAPPQVGNSGGEPDPLAGTTAAAAAAAAAVSTSAAGTSNSAAASAALNDGVGMVGGVPWKVQWQLRGLGSMDATASLDGSSDPSPTLVSAQQLQQQIAALQQFPPFPPHPQLVWTPFDRADAVRAAALEASGWSAADFDDRFAVLSALLPDLPSVLADLPPATLAGAMRDPRLLAAKVVTLKSALPSTNVGMLLLLHAPLLEPTVRPEHLLAGVEHAADVLGGHEVAEEVLQWYPPLLDPKTLDDSIAQVRRLVPQLSKRCLPPPRGSNAPFAGGQGVGGGDARQLVHLLGIVMKSSGGSQERMWWDS</sequence>
<dbReference type="OrthoDB" id="548006at2759"/>
<reference evidence="2" key="1">
    <citation type="journal article" date="2020" name="bioRxiv">
        <title>Comparative genomics of Chlamydomonas.</title>
        <authorList>
            <person name="Craig R.J."/>
            <person name="Hasan A.R."/>
            <person name="Ness R.W."/>
            <person name="Keightley P.D."/>
        </authorList>
    </citation>
    <scope>NUCLEOTIDE SEQUENCE</scope>
    <source>
        <strain evidence="2">CCAP 11/70</strain>
    </source>
</reference>
<comment type="caution">
    <text evidence="2">The sequence shown here is derived from an EMBL/GenBank/DDBJ whole genome shotgun (WGS) entry which is preliminary data.</text>
</comment>
<gene>
    <name evidence="2" type="ORF">HYH03_005197</name>
</gene>
<accession>A0A835YFS5</accession>
<dbReference type="EMBL" id="JAEHOE010000017">
    <property type="protein sequence ID" value="KAG2496789.1"/>
    <property type="molecule type" value="Genomic_DNA"/>
</dbReference>